<evidence type="ECO:0000313" key="11">
    <source>
        <dbReference type="Ensembl" id="ENSMZEP00005007108.1"/>
    </source>
</evidence>
<dbReference type="SMART" id="SM00744">
    <property type="entry name" value="RINGv"/>
    <property type="match status" value="1"/>
</dbReference>
<keyword evidence="8" id="KW-0862">Zinc</keyword>
<dbReference type="InterPro" id="IPR052297">
    <property type="entry name" value="RING-CH-type_E3_ubiq-ligase"/>
</dbReference>
<feature type="domain" description="RING-CH-type" evidence="10">
    <location>
        <begin position="176"/>
        <end position="246"/>
    </location>
</feature>
<keyword evidence="4" id="KW-0808">Transferase</keyword>
<dbReference type="InterPro" id="IPR011016">
    <property type="entry name" value="Znf_RING-CH"/>
</dbReference>
<dbReference type="Gene3D" id="3.30.40.10">
    <property type="entry name" value="Zinc/RING finger domain, C3HC4 (zinc finger)"/>
    <property type="match status" value="1"/>
</dbReference>
<evidence type="ECO:0000256" key="5">
    <source>
        <dbReference type="ARBA" id="ARBA00022723"/>
    </source>
</evidence>
<feature type="region of interest" description="Disordered" evidence="9">
    <location>
        <begin position="138"/>
        <end position="160"/>
    </location>
</feature>
<dbReference type="Proteomes" id="UP000265160">
    <property type="component" value="LG1"/>
</dbReference>
<comment type="pathway">
    <text evidence="2">Protein modification; protein ubiquitination.</text>
</comment>
<dbReference type="PROSITE" id="PS51292">
    <property type="entry name" value="ZF_RING_CH"/>
    <property type="match status" value="1"/>
</dbReference>
<keyword evidence="12" id="KW-1185">Reference proteome</keyword>
<keyword evidence="5" id="KW-0479">Metal-binding</keyword>
<reference evidence="11" key="3">
    <citation type="submission" date="2025-09" db="UniProtKB">
        <authorList>
            <consortium name="Ensembl"/>
        </authorList>
    </citation>
    <scope>IDENTIFICATION</scope>
</reference>
<dbReference type="SUPFAM" id="SSF57850">
    <property type="entry name" value="RING/U-box"/>
    <property type="match status" value="1"/>
</dbReference>
<accession>A0A3P9BB38</accession>
<comment type="catalytic activity">
    <reaction evidence="1">
        <text>S-ubiquitinyl-[E2 ubiquitin-conjugating enzyme]-L-cysteine + [acceptor protein]-L-lysine = [E2 ubiquitin-conjugating enzyme]-L-cysteine + N(6)-ubiquitinyl-[acceptor protein]-L-lysine.</text>
        <dbReference type="EC" id="2.3.2.27"/>
    </reaction>
</comment>
<dbReference type="EC" id="2.3.2.27" evidence="3"/>
<dbReference type="CDD" id="cd16812">
    <property type="entry name" value="RING_CH-C4HC3_MARCH7"/>
    <property type="match status" value="1"/>
</dbReference>
<evidence type="ECO:0000256" key="1">
    <source>
        <dbReference type="ARBA" id="ARBA00000900"/>
    </source>
</evidence>
<feature type="compositionally biased region" description="Basic and acidic residues" evidence="9">
    <location>
        <begin position="149"/>
        <end position="160"/>
    </location>
</feature>
<keyword evidence="6" id="KW-0863">Zinc-finger</keyword>
<protein>
    <recommendedName>
        <fullName evidence="3">RING-type E3 ubiquitin transferase</fullName>
        <ecNumber evidence="3">2.3.2.27</ecNumber>
    </recommendedName>
</protein>
<evidence type="ECO:0000313" key="12">
    <source>
        <dbReference type="Proteomes" id="UP000265160"/>
    </source>
</evidence>
<organism evidence="11 12">
    <name type="scientific">Maylandia zebra</name>
    <name type="common">zebra mbuna</name>
    <dbReference type="NCBI Taxonomy" id="106582"/>
    <lineage>
        <taxon>Eukaryota</taxon>
        <taxon>Metazoa</taxon>
        <taxon>Chordata</taxon>
        <taxon>Craniata</taxon>
        <taxon>Vertebrata</taxon>
        <taxon>Euteleostomi</taxon>
        <taxon>Actinopterygii</taxon>
        <taxon>Neopterygii</taxon>
        <taxon>Teleostei</taxon>
        <taxon>Neoteleostei</taxon>
        <taxon>Acanthomorphata</taxon>
        <taxon>Ovalentaria</taxon>
        <taxon>Cichlomorphae</taxon>
        <taxon>Cichliformes</taxon>
        <taxon>Cichlidae</taxon>
        <taxon>African cichlids</taxon>
        <taxon>Pseudocrenilabrinae</taxon>
        <taxon>Haplochromini</taxon>
        <taxon>Maylandia</taxon>
        <taxon>Maylandia zebra complex</taxon>
    </lineage>
</organism>
<sequence>MASWREPGVSNGGGSGSSWLSSSFRGRCPPLLSRLRRHARDESTQSTVASEEGYRRPQRLLRRWDDLELKTSQDDGDDDNEEDEEENEEEEGAVGLEAFGAGRTYTIENETLPELEDASVEISPRRRVRVYENISVSVGPLGGAESQSDDQKEKNISSRDQEKLRKIKERLLLEDSDEEEGDLCRICQMGEESSSNPLIQPCRCTGSLQYVHQECIKRWLLSKIGSGANLEGITTCELCKEKLRLNIDNFDIQELYRTHVQSEYDEFISSGLYLVVLLHFCEQRFSDVLGAVDTAGVRNRTNSPVVFISLNAERLIYCPIMLEHSYKKMLMNL</sequence>
<reference evidence="11 12" key="1">
    <citation type="journal article" date="2014" name="Nature">
        <title>The genomic substrate for adaptive radiation in African cichlid fish.</title>
        <authorList>
            <person name="Brawand D."/>
            <person name="Wagner C.E."/>
            <person name="Li Y.I."/>
            <person name="Malinsky M."/>
            <person name="Keller I."/>
            <person name="Fan S."/>
            <person name="Simakov O."/>
            <person name="Ng A.Y."/>
            <person name="Lim Z.W."/>
            <person name="Bezault E."/>
            <person name="Turner-Maier J."/>
            <person name="Johnson J."/>
            <person name="Alcazar R."/>
            <person name="Noh H.J."/>
            <person name="Russell P."/>
            <person name="Aken B."/>
            <person name="Alfoldi J."/>
            <person name="Amemiya C."/>
            <person name="Azzouzi N."/>
            <person name="Baroiller J.F."/>
            <person name="Barloy-Hubler F."/>
            <person name="Berlin A."/>
            <person name="Bloomquist R."/>
            <person name="Carleton K.L."/>
            <person name="Conte M.A."/>
            <person name="D'Cotta H."/>
            <person name="Eshel O."/>
            <person name="Gaffney L."/>
            <person name="Galibert F."/>
            <person name="Gante H.F."/>
            <person name="Gnerre S."/>
            <person name="Greuter L."/>
            <person name="Guyon R."/>
            <person name="Haddad N.S."/>
            <person name="Haerty W."/>
            <person name="Harris R.M."/>
            <person name="Hofmann H.A."/>
            <person name="Hourlier T."/>
            <person name="Hulata G."/>
            <person name="Jaffe D.B."/>
            <person name="Lara M."/>
            <person name="Lee A.P."/>
            <person name="MacCallum I."/>
            <person name="Mwaiko S."/>
            <person name="Nikaido M."/>
            <person name="Nishihara H."/>
            <person name="Ozouf-Costaz C."/>
            <person name="Penman D.J."/>
            <person name="Przybylski D."/>
            <person name="Rakotomanga M."/>
            <person name="Renn S.C.P."/>
            <person name="Ribeiro F.J."/>
            <person name="Ron M."/>
            <person name="Salzburger W."/>
            <person name="Sanchez-Pulido L."/>
            <person name="Santos M.E."/>
            <person name="Searle S."/>
            <person name="Sharpe T."/>
            <person name="Swofford R."/>
            <person name="Tan F.J."/>
            <person name="Williams L."/>
            <person name="Young S."/>
            <person name="Yin S."/>
            <person name="Okada N."/>
            <person name="Kocher T.D."/>
            <person name="Miska E.A."/>
            <person name="Lander E.S."/>
            <person name="Venkatesh B."/>
            <person name="Fernald R.D."/>
            <person name="Meyer A."/>
            <person name="Ponting C.P."/>
            <person name="Streelman J.T."/>
            <person name="Lindblad-Toh K."/>
            <person name="Seehausen O."/>
            <person name="Di Palma F."/>
        </authorList>
    </citation>
    <scope>NUCLEOTIDE SEQUENCE</scope>
</reference>
<proteinExistence type="predicted"/>
<dbReference type="GO" id="GO:0061630">
    <property type="term" value="F:ubiquitin protein ligase activity"/>
    <property type="evidence" value="ECO:0007669"/>
    <property type="project" value="UniProtKB-EC"/>
</dbReference>
<keyword evidence="7" id="KW-0833">Ubl conjugation pathway</keyword>
<dbReference type="InterPro" id="IPR013083">
    <property type="entry name" value="Znf_RING/FYVE/PHD"/>
</dbReference>
<evidence type="ECO:0000256" key="4">
    <source>
        <dbReference type="ARBA" id="ARBA00022679"/>
    </source>
</evidence>
<evidence type="ECO:0000256" key="7">
    <source>
        <dbReference type="ARBA" id="ARBA00022786"/>
    </source>
</evidence>
<dbReference type="GO" id="GO:0008270">
    <property type="term" value="F:zinc ion binding"/>
    <property type="evidence" value="ECO:0007669"/>
    <property type="project" value="UniProtKB-KW"/>
</dbReference>
<dbReference type="PANTHER" id="PTHR14471">
    <property type="entry name" value="MARCH7/10 E3 UBIQUITIN PROTEIN LIGASE FAMILY MEMBER"/>
    <property type="match status" value="1"/>
</dbReference>
<dbReference type="PANTHER" id="PTHR14471:SF1">
    <property type="entry name" value="E3 UBIQUITIN-PROTEIN LIGASE MARCHF7"/>
    <property type="match status" value="1"/>
</dbReference>
<dbReference type="Pfam" id="PF12906">
    <property type="entry name" value="RINGv"/>
    <property type="match status" value="1"/>
</dbReference>
<feature type="region of interest" description="Disordered" evidence="9">
    <location>
        <begin position="1"/>
        <end position="101"/>
    </location>
</feature>
<evidence type="ECO:0000256" key="6">
    <source>
        <dbReference type="ARBA" id="ARBA00022771"/>
    </source>
</evidence>
<evidence type="ECO:0000256" key="3">
    <source>
        <dbReference type="ARBA" id="ARBA00012483"/>
    </source>
</evidence>
<dbReference type="Ensembl" id="ENSMZET00005007416.1">
    <property type="protein sequence ID" value="ENSMZEP00005007108.1"/>
    <property type="gene ID" value="ENSMZEG00005005449.1"/>
</dbReference>
<name>A0A3P9BB38_9CICH</name>
<dbReference type="GeneTree" id="ENSGT00530000063836"/>
<dbReference type="STRING" id="106582.ENSMZEP00005007108"/>
<feature type="compositionally biased region" description="Acidic residues" evidence="9">
    <location>
        <begin position="74"/>
        <end position="92"/>
    </location>
</feature>
<evidence type="ECO:0000256" key="9">
    <source>
        <dbReference type="SAM" id="MobiDB-lite"/>
    </source>
</evidence>
<dbReference type="AlphaFoldDB" id="A0A3P9BB38"/>
<evidence type="ECO:0000256" key="2">
    <source>
        <dbReference type="ARBA" id="ARBA00004906"/>
    </source>
</evidence>
<feature type="compositionally biased region" description="Low complexity" evidence="9">
    <location>
        <begin position="17"/>
        <end position="26"/>
    </location>
</feature>
<evidence type="ECO:0000256" key="8">
    <source>
        <dbReference type="ARBA" id="ARBA00022833"/>
    </source>
</evidence>
<feature type="compositionally biased region" description="Basic and acidic residues" evidence="9">
    <location>
        <begin position="62"/>
        <end position="73"/>
    </location>
</feature>
<reference evidence="11" key="2">
    <citation type="submission" date="2025-08" db="UniProtKB">
        <authorList>
            <consortium name="Ensembl"/>
        </authorList>
    </citation>
    <scope>IDENTIFICATION</scope>
</reference>
<evidence type="ECO:0000259" key="10">
    <source>
        <dbReference type="PROSITE" id="PS51292"/>
    </source>
</evidence>